<gene>
    <name evidence="2" type="ORF">SAMN02745168_1606</name>
</gene>
<dbReference type="AlphaFoldDB" id="A0A1W2A860"/>
<keyword evidence="2" id="KW-0645">Protease</keyword>
<dbReference type="STRING" id="1122930.SAMN02745168_1606"/>
<dbReference type="Pfam" id="PF12392">
    <property type="entry name" value="DUF3656"/>
    <property type="match status" value="1"/>
</dbReference>
<dbReference type="RefSeq" id="WP_084234254.1">
    <property type="nucleotide sequence ID" value="NZ_FWXW01000003.1"/>
</dbReference>
<dbReference type="PANTHER" id="PTHR30217">
    <property type="entry name" value="PEPTIDASE U32 FAMILY"/>
    <property type="match status" value="1"/>
</dbReference>
<protein>
    <submittedName>
        <fullName evidence="2">Putative protease</fullName>
    </submittedName>
</protein>
<evidence type="ECO:0000313" key="3">
    <source>
        <dbReference type="Proteomes" id="UP000192790"/>
    </source>
</evidence>
<feature type="domain" description="Peptidase U32 collagenase" evidence="1">
    <location>
        <begin position="306"/>
        <end position="413"/>
    </location>
</feature>
<evidence type="ECO:0000313" key="2">
    <source>
        <dbReference type="EMBL" id="SMC56895.1"/>
    </source>
</evidence>
<dbReference type="EMBL" id="FWXW01000003">
    <property type="protein sequence ID" value="SMC56895.1"/>
    <property type="molecule type" value="Genomic_DNA"/>
</dbReference>
<dbReference type="OrthoDB" id="9807498at2"/>
<dbReference type="InterPro" id="IPR001539">
    <property type="entry name" value="Peptidase_U32"/>
</dbReference>
<dbReference type="InterPro" id="IPR020988">
    <property type="entry name" value="Pept_U32_collagenase"/>
</dbReference>
<dbReference type="PANTHER" id="PTHR30217:SF10">
    <property type="entry name" value="23S RRNA 5-HYDROXYCYTIDINE C2501 SYNTHASE"/>
    <property type="match status" value="1"/>
</dbReference>
<dbReference type="SUPFAM" id="SSF51569">
    <property type="entry name" value="Aldolase"/>
    <property type="match status" value="1"/>
</dbReference>
<keyword evidence="3" id="KW-1185">Reference proteome</keyword>
<reference evidence="2 3" key="1">
    <citation type="submission" date="2017-04" db="EMBL/GenBank/DDBJ databases">
        <authorList>
            <person name="Afonso C.L."/>
            <person name="Miller P.J."/>
            <person name="Scott M.A."/>
            <person name="Spackman E."/>
            <person name="Goraichik I."/>
            <person name="Dimitrov K.M."/>
            <person name="Suarez D.L."/>
            <person name="Swayne D.E."/>
        </authorList>
    </citation>
    <scope>NUCLEOTIDE SEQUENCE [LARGE SCALE GENOMIC DNA]</scope>
    <source>
        <strain evidence="2 3">DSM 12816</strain>
    </source>
</reference>
<dbReference type="GO" id="GO:0008233">
    <property type="term" value="F:peptidase activity"/>
    <property type="evidence" value="ECO:0007669"/>
    <property type="project" value="UniProtKB-KW"/>
</dbReference>
<evidence type="ECO:0000259" key="1">
    <source>
        <dbReference type="Pfam" id="PF12392"/>
    </source>
</evidence>
<dbReference type="GO" id="GO:0006508">
    <property type="term" value="P:proteolysis"/>
    <property type="evidence" value="ECO:0007669"/>
    <property type="project" value="UniProtKB-KW"/>
</dbReference>
<organism evidence="2 3">
    <name type="scientific">Papillibacter cinnamivorans DSM 12816</name>
    <dbReference type="NCBI Taxonomy" id="1122930"/>
    <lineage>
        <taxon>Bacteria</taxon>
        <taxon>Bacillati</taxon>
        <taxon>Bacillota</taxon>
        <taxon>Clostridia</taxon>
        <taxon>Eubacteriales</taxon>
        <taxon>Oscillospiraceae</taxon>
        <taxon>Papillibacter</taxon>
    </lineage>
</organism>
<dbReference type="InterPro" id="IPR051454">
    <property type="entry name" value="RNA/ubiquinone_mod_enzymes"/>
</dbReference>
<dbReference type="Proteomes" id="UP000192790">
    <property type="component" value="Unassembled WGS sequence"/>
</dbReference>
<dbReference type="Pfam" id="PF01136">
    <property type="entry name" value="Peptidase_U32"/>
    <property type="match status" value="2"/>
</dbReference>
<sequence length="696" mass="77374">MLELLSPAGSPEAVTAAVQNGADAVYMGFGDLNARRRAKNFTEKEFSDAVEYCRVRGVKTYLTLNTLLTDRELPEAAELIRKAVRIGVDAVLVQDLGVVRLVRQVAPQLPVHASTQMTLHSLEGVRQAAELGVSRAVLSRELSGEQLAHICRNSPIEIEVFVHGAHCMSYSGQCAMSALIGGRSGNRGLCAQPCRMPYGWQSRADSYPLSLKDMSLIHHLGELDEMGVACVKIEGRMKRPEYVAVVTGIYSKAIREKRPPTRQELERLQAAFSRDGFTDGYFAGKKGPEMFGVRSSGEETQGAFLAEARASYENTENGRVPVRFFALIQPGEPSKAAVEDETGRVCTCEGPAPEAARTKALSEEEVISQLMKTGGTPYVCTQVKALVRENLALSISAVNAMRRGCLEELTRERARPPQRETGEFMPGVRYQNRPAPPLWTCYLRKARQLSPELLALKPERIYLPVSEIALHREELAGLLKDQNIRLVAAMPRILWDSEEEETRKKLEIAREMGVEEALAENLGQLSIIRSCGMEPRGGAGLNVTNAQTLKELRHLGLKSAVLSFELRLAQIRDLSKCIDTELIVYGRLPLMVMENCIIKNRSGRCACDNPNLLTDSTGARFPVLPEAGCRNVLYNSRKLFLADRARDYENLGLWGERLDFTTENSQECLRAARRYRGEGDFMPNEYTRGLYYRGVE</sequence>
<name>A0A1W2A860_9FIRM</name>
<accession>A0A1W2A860</accession>
<proteinExistence type="predicted"/>
<keyword evidence="2" id="KW-0378">Hydrolase</keyword>